<dbReference type="HOGENOM" id="CLU_057683_0_0_6"/>
<organism evidence="2 3">
    <name type="scientific">Salmonella typhimurium (strain 14028s / SGSC 2262)</name>
    <dbReference type="NCBI Taxonomy" id="588858"/>
    <lineage>
        <taxon>Bacteria</taxon>
        <taxon>Pseudomonadati</taxon>
        <taxon>Pseudomonadota</taxon>
        <taxon>Gammaproteobacteria</taxon>
        <taxon>Enterobacterales</taxon>
        <taxon>Enterobacteriaceae</taxon>
        <taxon>Salmonella</taxon>
    </lineage>
</organism>
<name>A0A0F6B0R8_SALT1</name>
<keyword evidence="1" id="KW-0472">Membrane</keyword>
<dbReference type="RefSeq" id="WP_000905563.1">
    <property type="nucleotide sequence ID" value="NC_016856.1"/>
</dbReference>
<feature type="transmembrane region" description="Helical" evidence="1">
    <location>
        <begin position="213"/>
        <end position="233"/>
    </location>
</feature>
<evidence type="ECO:0000256" key="1">
    <source>
        <dbReference type="SAM" id="Phobius"/>
    </source>
</evidence>
<dbReference type="AlphaFoldDB" id="A0A0F6B0R8"/>
<feature type="transmembrane region" description="Helical" evidence="1">
    <location>
        <begin position="382"/>
        <end position="402"/>
    </location>
</feature>
<keyword evidence="1" id="KW-1133">Transmembrane helix</keyword>
<dbReference type="EMBL" id="CP001363">
    <property type="protein sequence ID" value="ACY88095.1"/>
    <property type="molecule type" value="Genomic_DNA"/>
</dbReference>
<feature type="transmembrane region" description="Helical" evidence="1">
    <location>
        <begin position="64"/>
        <end position="83"/>
    </location>
</feature>
<feature type="transmembrane region" description="Helical" evidence="1">
    <location>
        <begin position="6"/>
        <end position="24"/>
    </location>
</feature>
<reference evidence="2 3" key="1">
    <citation type="journal article" date="2010" name="J. Bacteriol.">
        <title>Short-term signatures of evolutionary change in the Salmonella enterica serovar typhimurium 14028 genome.</title>
        <authorList>
            <person name="Jarvik T."/>
            <person name="Smillie C."/>
            <person name="Groisman E.A."/>
            <person name="Ochman H."/>
        </authorList>
    </citation>
    <scope>NUCLEOTIDE SEQUENCE [LARGE SCALE GENOMIC DNA]</scope>
    <source>
        <strain evidence="3">14028s / SGSC 2262</strain>
    </source>
</reference>
<feature type="transmembrane region" description="Helical" evidence="1">
    <location>
        <begin position="190"/>
        <end position="206"/>
    </location>
</feature>
<feature type="transmembrane region" description="Helical" evidence="1">
    <location>
        <begin position="31"/>
        <end position="52"/>
    </location>
</feature>
<proteinExistence type="predicted"/>
<protein>
    <submittedName>
        <fullName evidence="2">O-antigen polymerase</fullName>
    </submittedName>
</protein>
<dbReference type="Proteomes" id="UP000002695">
    <property type="component" value="Chromosome"/>
</dbReference>
<dbReference type="BioCyc" id="SENT588858:STM14_RS07520-MONOMER"/>
<dbReference type="PATRIC" id="fig|588858.6.peg.1561"/>
<evidence type="ECO:0000313" key="3">
    <source>
        <dbReference type="Proteomes" id="UP000002695"/>
    </source>
</evidence>
<keyword evidence="3" id="KW-1185">Reference proteome</keyword>
<feature type="transmembrane region" description="Helical" evidence="1">
    <location>
        <begin position="355"/>
        <end position="376"/>
    </location>
</feature>
<evidence type="ECO:0000313" key="2">
    <source>
        <dbReference type="EMBL" id="ACY88095.1"/>
    </source>
</evidence>
<keyword evidence="1" id="KW-0812">Transmembrane</keyword>
<feature type="transmembrane region" description="Helical" evidence="1">
    <location>
        <begin position="168"/>
        <end position="184"/>
    </location>
</feature>
<feature type="transmembrane region" description="Helical" evidence="1">
    <location>
        <begin position="103"/>
        <end position="121"/>
    </location>
</feature>
<accession>A0A0F6B0R8</accession>
<feature type="transmembrane region" description="Helical" evidence="1">
    <location>
        <begin position="323"/>
        <end position="343"/>
    </location>
</feature>
<feature type="transmembrane region" description="Helical" evidence="1">
    <location>
        <begin position="141"/>
        <end position="161"/>
    </location>
</feature>
<dbReference type="KEGG" id="seo:STM14_1616"/>
<dbReference type="NCBIfam" id="TIGR04370">
    <property type="entry name" value="glyco_rpt_poly"/>
    <property type="match status" value="1"/>
</dbReference>
<gene>
    <name evidence="2" type="primary">rfc</name>
    <name evidence="2" type="ordered locus">STM14_1616</name>
</gene>
<sequence>MLIISYIALCLLFIVYLYTLSVRIEGKIINVMVPYLIITVPTLYVFEGIFVYLSEVQNYTVEYLFFYTCYITYIASFVISYLYTQRKPIYNKSNTKNKPRYVFTSLLFTFLAFIIYLPVLMEFREYILSPRRIYELTRTGYGIYFYPSLMFSLVASICAFFTYKKSKLFCISIVLFNCILIFLHGNKGPIFSIFIAFILYLSYIENKKIKFMFLVKSFAVIAVIVTAFFAYTFTDGNPIENMANYSDYTRNAVLVASSNFDFMYGKLLMESEVYSRIPRAIWPDKPEDFGALYLAKVFFPDAFYRNQGAPAFGYGELYADFGLFTPVWLVISGVFKGVLAKYFSNKTQETKSAHYFIMFLFCIGISVIPVSMGWLFPEHLMIAFMVYIASSFVFSEHIRFVLLRNNK</sequence>